<evidence type="ECO:0000259" key="9">
    <source>
        <dbReference type="Pfam" id="PF24567"/>
    </source>
</evidence>
<evidence type="ECO:0000256" key="1">
    <source>
        <dbReference type="ARBA" id="ARBA00004240"/>
    </source>
</evidence>
<feature type="region of interest" description="Disordered" evidence="8">
    <location>
        <begin position="427"/>
        <end position="462"/>
    </location>
</feature>
<evidence type="ECO:0000256" key="6">
    <source>
        <dbReference type="ARBA" id="ARBA00023306"/>
    </source>
</evidence>
<comment type="similarity">
    <text evidence="2">Belongs to the ANKLE2 family.</text>
</comment>
<feature type="repeat" description="ANK" evidence="7">
    <location>
        <begin position="199"/>
        <end position="221"/>
    </location>
</feature>
<proteinExistence type="inferred from homology"/>
<evidence type="ECO:0000313" key="10">
    <source>
        <dbReference type="EMBL" id="CAG9858177.1"/>
    </source>
</evidence>
<evidence type="ECO:0000256" key="7">
    <source>
        <dbReference type="PROSITE-ProRule" id="PRU00023"/>
    </source>
</evidence>
<name>A0A9N9TLK0_PHYSR</name>
<dbReference type="GO" id="GO:0005783">
    <property type="term" value="C:endoplasmic reticulum"/>
    <property type="evidence" value="ECO:0007669"/>
    <property type="project" value="UniProtKB-SubCell"/>
</dbReference>
<dbReference type="Gene3D" id="1.25.40.20">
    <property type="entry name" value="Ankyrin repeat-containing domain"/>
    <property type="match status" value="1"/>
</dbReference>
<dbReference type="PROSITE" id="PS50297">
    <property type="entry name" value="ANK_REP_REGION"/>
    <property type="match status" value="1"/>
</dbReference>
<evidence type="ECO:0000256" key="4">
    <source>
        <dbReference type="ARBA" id="ARBA00022824"/>
    </source>
</evidence>
<keyword evidence="4" id="KW-0256">Endoplasmic reticulum</keyword>
<keyword evidence="11" id="KW-1185">Reference proteome</keyword>
<dbReference type="EMBL" id="OU900095">
    <property type="protein sequence ID" value="CAG9858177.1"/>
    <property type="molecule type" value="Genomic_DNA"/>
</dbReference>
<evidence type="ECO:0000256" key="8">
    <source>
        <dbReference type="SAM" id="MobiDB-lite"/>
    </source>
</evidence>
<organism evidence="10 11">
    <name type="scientific">Phyllotreta striolata</name>
    <name type="common">Striped flea beetle</name>
    <name type="synonym">Crioceris striolata</name>
    <dbReference type="NCBI Taxonomy" id="444603"/>
    <lineage>
        <taxon>Eukaryota</taxon>
        <taxon>Metazoa</taxon>
        <taxon>Ecdysozoa</taxon>
        <taxon>Arthropoda</taxon>
        <taxon>Hexapoda</taxon>
        <taxon>Insecta</taxon>
        <taxon>Pterygota</taxon>
        <taxon>Neoptera</taxon>
        <taxon>Endopterygota</taxon>
        <taxon>Coleoptera</taxon>
        <taxon>Polyphaga</taxon>
        <taxon>Cucujiformia</taxon>
        <taxon>Chrysomeloidea</taxon>
        <taxon>Chrysomelidae</taxon>
        <taxon>Galerucinae</taxon>
        <taxon>Alticini</taxon>
        <taxon>Phyllotreta</taxon>
    </lineage>
</organism>
<accession>A0A9N9TLK0</accession>
<dbReference type="InterPro" id="IPR056237">
    <property type="entry name" value="ANKLE2_3rd"/>
</dbReference>
<keyword evidence="5 7" id="KW-0040">ANK repeat</keyword>
<dbReference type="AlphaFoldDB" id="A0A9N9TLK0"/>
<evidence type="ECO:0000256" key="2">
    <source>
        <dbReference type="ARBA" id="ARBA00007597"/>
    </source>
</evidence>
<gene>
    <name evidence="10" type="ORF">PHYEVI_LOCUS4568</name>
</gene>
<dbReference type="GO" id="GO:0007399">
    <property type="term" value="P:nervous system development"/>
    <property type="evidence" value="ECO:0007669"/>
    <property type="project" value="UniProtKB-ARBA"/>
</dbReference>
<dbReference type="PANTHER" id="PTHR12349">
    <property type="entry name" value="ANKYRIN REPEAT AND LEM DOMAIN-CONTAINING PROTEIN 2"/>
    <property type="match status" value="1"/>
</dbReference>
<dbReference type="Pfam" id="PF13857">
    <property type="entry name" value="Ank_5"/>
    <property type="match status" value="1"/>
</dbReference>
<keyword evidence="6" id="KW-0131">Cell cycle</keyword>
<dbReference type="SMART" id="SM00248">
    <property type="entry name" value="ANK"/>
    <property type="match status" value="2"/>
</dbReference>
<dbReference type="FunFam" id="1.25.40.20:FF:000072">
    <property type="entry name" value="Ankyrin repeat and LEM domain containing 2"/>
    <property type="match status" value="1"/>
</dbReference>
<dbReference type="OrthoDB" id="7446186at2759"/>
<evidence type="ECO:0000256" key="5">
    <source>
        <dbReference type="ARBA" id="ARBA00023043"/>
    </source>
</evidence>
<keyword evidence="3" id="KW-0132">Cell division</keyword>
<dbReference type="GO" id="GO:0031468">
    <property type="term" value="P:nuclear membrane reassembly"/>
    <property type="evidence" value="ECO:0007669"/>
    <property type="project" value="UniProtKB-ARBA"/>
</dbReference>
<evidence type="ECO:0000313" key="11">
    <source>
        <dbReference type="Proteomes" id="UP001153712"/>
    </source>
</evidence>
<protein>
    <recommendedName>
        <fullName evidence="9">ANKLE2 third alpha/beta domain-containing protein</fullName>
    </recommendedName>
</protein>
<evidence type="ECO:0000256" key="3">
    <source>
        <dbReference type="ARBA" id="ARBA00022618"/>
    </source>
</evidence>
<dbReference type="GO" id="GO:0051301">
    <property type="term" value="P:cell division"/>
    <property type="evidence" value="ECO:0007669"/>
    <property type="project" value="UniProtKB-KW"/>
</dbReference>
<sequence>MHSNQSLEPIYYGVFAPLENRSADQQPTVFTDKTEALQAAKQCKKSRFKAFRFYHEAAEFALNGPECPETDPKSPECSLVGEKASAFRAPKPQELVELRKAIENGDLEWVMEAVWRNPRYLVSSGDTPSILKEGARYNALHVAALSKNAPIAQFVLDTVADPTFIRLLYGDDGRHDDSLILSRSAMLLDLYLNTPNKGLNETPLHFAAKHGAADVVEVLVSYAQCDKTARNKFMKTAEQINCERAEGDDLASIKKRIERLLHDTYYVPVLRAVDDSEPAVIGEPFLTTSRPPPNRDILSPRLEIHAYAGPMEASEAQRFKKSWKTPPRSIDFQQRSATNPRTLRYTDPKKGLERVGKRLADAFRVTWKEYWEFLDCFVDIASDEGLRSLEDYLWNRSVGNGGREEGLKSCGKFDGLSICDEDSEVQSSRSSRFKSDRSKKDSTRDADPELKGEEDDGKPKKNTVVSPISSLCAAFTACRLEDDDSAADANENCVKLADSRLGEDYSETQALLHVDKACQVFANRISNDIQHAFRDGRDPRSERHLAEGLAKTLEAHLAQLEATVTSYAVDERFAAVDFRKMHARLGRCIARKVFERPLDNLDAFLRMSLAFLSTDEGRSKVTKKRELTCLLGYVVGKKRLEDGERCWKDEEGCSCVFRSRRWKKNSFSKGGGGFRSGGRSFEDEGGVGIRGALDFADCVRNGFDKSLASNRLELRDLDEDDDKFYTPPESPSFLDDEDSEDEFVDSILPKQDVFIHGNNPSKTDCDVFNALCYSEVELDCKKYPYVYSWFHMVSLYTKEERESWVPRKNVAKQSPSDIQNVSFRLDPAKTSTPSKSWLRITGENSPVRKRPLKSKSLIF</sequence>
<dbReference type="GO" id="GO:0051721">
    <property type="term" value="F:protein phosphatase 2A binding"/>
    <property type="evidence" value="ECO:0007669"/>
    <property type="project" value="TreeGrafter"/>
</dbReference>
<reference evidence="10" key="1">
    <citation type="submission" date="2022-01" db="EMBL/GenBank/DDBJ databases">
        <authorList>
            <person name="King R."/>
        </authorList>
    </citation>
    <scope>NUCLEOTIDE SEQUENCE</scope>
</reference>
<dbReference type="Proteomes" id="UP001153712">
    <property type="component" value="Chromosome 2"/>
</dbReference>
<dbReference type="InterPro" id="IPR036770">
    <property type="entry name" value="Ankyrin_rpt-contain_sf"/>
</dbReference>
<dbReference type="InterPro" id="IPR002110">
    <property type="entry name" value="Ankyrin_rpt"/>
</dbReference>
<dbReference type="PANTHER" id="PTHR12349:SF4">
    <property type="entry name" value="ANKYRIN REPEAT AND LEM DOMAIN-CONTAINING PROTEIN 2"/>
    <property type="match status" value="1"/>
</dbReference>
<feature type="compositionally biased region" description="Basic and acidic residues" evidence="8">
    <location>
        <begin position="433"/>
        <end position="451"/>
    </location>
</feature>
<dbReference type="PROSITE" id="PS50088">
    <property type="entry name" value="ANK_REPEAT"/>
    <property type="match status" value="1"/>
</dbReference>
<dbReference type="Pfam" id="PF24567">
    <property type="entry name" value="ANKLE2_3rd"/>
    <property type="match status" value="1"/>
</dbReference>
<feature type="domain" description="ANKLE2 third alpha/beta" evidence="9">
    <location>
        <begin position="265"/>
        <end position="370"/>
    </location>
</feature>
<dbReference type="SUPFAM" id="SSF48403">
    <property type="entry name" value="Ankyrin repeat"/>
    <property type="match status" value="1"/>
</dbReference>
<comment type="subcellular location">
    <subcellularLocation>
        <location evidence="1">Endoplasmic reticulum</location>
    </subcellularLocation>
</comment>